<gene>
    <name evidence="2" type="ORF">RDI58_007770</name>
</gene>
<sequence length="77" mass="8965">MDVNGHLANCFWVDARSRIAYKNSGEVVVFDPTYLTKKYKMPFVPFTGVNNHHQSILFGCALLWDETQDTFEWLLHT</sequence>
<accession>A0AAN8U245</accession>
<proteinExistence type="predicted"/>
<organism evidence="2 3">
    <name type="scientific">Solanum bulbocastanum</name>
    <name type="common">Wild potato</name>
    <dbReference type="NCBI Taxonomy" id="147425"/>
    <lineage>
        <taxon>Eukaryota</taxon>
        <taxon>Viridiplantae</taxon>
        <taxon>Streptophyta</taxon>
        <taxon>Embryophyta</taxon>
        <taxon>Tracheophyta</taxon>
        <taxon>Spermatophyta</taxon>
        <taxon>Magnoliopsida</taxon>
        <taxon>eudicotyledons</taxon>
        <taxon>Gunneridae</taxon>
        <taxon>Pentapetalae</taxon>
        <taxon>asterids</taxon>
        <taxon>lamiids</taxon>
        <taxon>Solanales</taxon>
        <taxon>Solanaceae</taxon>
        <taxon>Solanoideae</taxon>
        <taxon>Solaneae</taxon>
        <taxon>Solanum</taxon>
    </lineage>
</organism>
<dbReference type="PANTHER" id="PTHR47718">
    <property type="entry name" value="OS01G0519700 PROTEIN"/>
    <property type="match status" value="1"/>
</dbReference>
<dbReference type="Pfam" id="PF10551">
    <property type="entry name" value="MULE"/>
    <property type="match status" value="1"/>
</dbReference>
<name>A0AAN8U245_SOLBU</name>
<keyword evidence="3" id="KW-1185">Reference proteome</keyword>
<evidence type="ECO:0000313" key="2">
    <source>
        <dbReference type="EMBL" id="KAK6794317.1"/>
    </source>
</evidence>
<evidence type="ECO:0000259" key="1">
    <source>
        <dbReference type="Pfam" id="PF10551"/>
    </source>
</evidence>
<evidence type="ECO:0000313" key="3">
    <source>
        <dbReference type="Proteomes" id="UP001371456"/>
    </source>
</evidence>
<protein>
    <recommendedName>
        <fullName evidence="1">MULE transposase domain-containing protein</fullName>
    </recommendedName>
</protein>
<dbReference type="EMBL" id="JBANQN010000003">
    <property type="protein sequence ID" value="KAK6794317.1"/>
    <property type="molecule type" value="Genomic_DNA"/>
</dbReference>
<dbReference type="InterPro" id="IPR018289">
    <property type="entry name" value="MULE_transposase_dom"/>
</dbReference>
<dbReference type="PANTHER" id="PTHR47718:SF13">
    <property type="entry name" value="OS09G0290500 PROTEIN"/>
    <property type="match status" value="1"/>
</dbReference>
<feature type="domain" description="MULE transposase" evidence="1">
    <location>
        <begin position="27"/>
        <end position="76"/>
    </location>
</feature>
<dbReference type="AlphaFoldDB" id="A0AAN8U245"/>
<reference evidence="2 3" key="1">
    <citation type="submission" date="2024-02" db="EMBL/GenBank/DDBJ databases">
        <title>de novo genome assembly of Solanum bulbocastanum strain 11H21.</title>
        <authorList>
            <person name="Hosaka A.J."/>
        </authorList>
    </citation>
    <scope>NUCLEOTIDE SEQUENCE [LARGE SCALE GENOMIC DNA]</scope>
    <source>
        <tissue evidence="2">Young leaves</tissue>
    </source>
</reference>
<comment type="caution">
    <text evidence="2">The sequence shown here is derived from an EMBL/GenBank/DDBJ whole genome shotgun (WGS) entry which is preliminary data.</text>
</comment>
<dbReference type="Proteomes" id="UP001371456">
    <property type="component" value="Unassembled WGS sequence"/>
</dbReference>